<keyword evidence="2" id="KW-1185">Reference proteome</keyword>
<evidence type="ECO:0000313" key="1">
    <source>
        <dbReference type="EMBL" id="OOC52449.1"/>
    </source>
</evidence>
<gene>
    <name evidence="1" type="ORF">NOSIN_00200</name>
</gene>
<proteinExistence type="predicted"/>
<reference evidence="2" key="1">
    <citation type="submission" date="2016-08" db="EMBL/GenBank/DDBJ databases">
        <authorList>
            <person name="Tokovenko B."/>
            <person name="Kalinowski J."/>
        </authorList>
    </citation>
    <scope>NUCLEOTIDE SEQUENCE [LARGE SCALE GENOMIC DNA]</scope>
    <source>
        <strain evidence="2">UTMC102</strain>
    </source>
</reference>
<dbReference type="AlphaFoldDB" id="A0A1V3BW20"/>
<comment type="caution">
    <text evidence="1">The sequence shown here is derived from an EMBL/GenBank/DDBJ whole genome shotgun (WGS) entry which is preliminary data.</text>
</comment>
<evidence type="ECO:0000313" key="2">
    <source>
        <dbReference type="Proteomes" id="UP000189004"/>
    </source>
</evidence>
<dbReference type="Proteomes" id="UP000189004">
    <property type="component" value="Unassembled WGS sequence"/>
</dbReference>
<dbReference type="EMBL" id="MCOK01000001">
    <property type="protein sequence ID" value="OOC52449.1"/>
    <property type="molecule type" value="Genomic_DNA"/>
</dbReference>
<organism evidence="1 2">
    <name type="scientific">Nocardiopsis sinuspersici</name>
    <dbReference type="NCBI Taxonomy" id="501010"/>
    <lineage>
        <taxon>Bacteria</taxon>
        <taxon>Bacillati</taxon>
        <taxon>Actinomycetota</taxon>
        <taxon>Actinomycetes</taxon>
        <taxon>Streptosporangiales</taxon>
        <taxon>Nocardiopsidaceae</taxon>
        <taxon>Nocardiopsis</taxon>
    </lineage>
</organism>
<protein>
    <submittedName>
        <fullName evidence="1">Uncharacterized protein</fullName>
    </submittedName>
</protein>
<dbReference type="RefSeq" id="WP_077688792.1">
    <property type="nucleotide sequence ID" value="NZ_MCOK01000001.1"/>
</dbReference>
<accession>A0A1V3BW20</accession>
<sequence>MTLQTAQGGGRMAVHVYTQQDGTYDLRIVISRQDREATIAALKDAGVERSLDGLQEGPVTSIATLVASVASALGLRSVLVALIKINQGKKVTFTSENSEVVLDGYSAKDVSRILKDLGLGAAPALESDDTVGPS</sequence>
<name>A0A1V3BW20_9ACTN</name>